<dbReference type="GO" id="GO:0016301">
    <property type="term" value="F:kinase activity"/>
    <property type="evidence" value="ECO:0007669"/>
    <property type="project" value="UniProtKB-KW"/>
</dbReference>
<gene>
    <name evidence="2" type="ORF">L4923_29595</name>
</gene>
<dbReference type="SUPFAM" id="SSF53613">
    <property type="entry name" value="Ribokinase-like"/>
    <property type="match status" value="1"/>
</dbReference>
<feature type="domain" description="Carbohydrate kinase PfkB" evidence="1">
    <location>
        <begin position="119"/>
        <end position="219"/>
    </location>
</feature>
<dbReference type="Gene3D" id="3.40.1190.20">
    <property type="match status" value="1"/>
</dbReference>
<dbReference type="InterPro" id="IPR007710">
    <property type="entry name" value="Nucleoside_deoxyribTrfase"/>
</dbReference>
<keyword evidence="3" id="KW-1185">Reference proteome</keyword>
<keyword evidence="2" id="KW-0418">Kinase</keyword>
<dbReference type="Pfam" id="PF05014">
    <property type="entry name" value="Nuc_deoxyrib_tr"/>
    <property type="match status" value="1"/>
</dbReference>
<dbReference type="Gene3D" id="3.40.50.450">
    <property type="match status" value="1"/>
</dbReference>
<evidence type="ECO:0000259" key="1">
    <source>
        <dbReference type="Pfam" id="PF00294"/>
    </source>
</evidence>
<evidence type="ECO:0000313" key="2">
    <source>
        <dbReference type="EMBL" id="MCG7509196.1"/>
    </source>
</evidence>
<dbReference type="Proteomes" id="UP001201701">
    <property type="component" value="Unassembled WGS sequence"/>
</dbReference>
<dbReference type="Pfam" id="PF00294">
    <property type="entry name" value="PfkB"/>
    <property type="match status" value="1"/>
</dbReference>
<proteinExistence type="predicted"/>
<dbReference type="InterPro" id="IPR011611">
    <property type="entry name" value="PfkB_dom"/>
</dbReference>
<evidence type="ECO:0000313" key="3">
    <source>
        <dbReference type="Proteomes" id="UP001201701"/>
    </source>
</evidence>
<sequence>MASGYAKGRVTLSAFCGQMQRDRFGVTALLNDIELDLVHTDQPVTFDYVHTLGVPLITPSPAVLRRRESLSVSNDVVFRYGMIEGDAVVEAQTAIYDPQSAFDARPFRENGSSATRLAIVLNRLEMETITGTSHPDQGARWLFENDQAELVVLKMGAKGALVMSRSGQTKIPLFASETVWKLGSGDVFSATFATLWGVHGMSAEIAADFASKATAWYCNSRALPPPNVEGLKNSAPIPITSGRGCIYLAGPFFDLGQRWLIEEARLSLRDAGADVFSPVHEIGPGDAHVVAPADLEGLEKCSVVLAILNGMDPGTVFEAGYAIKKGIPLVVLAENEKPEDLKMFIGSGAIVTADFVTAIYKAIWALPK</sequence>
<comment type="caution">
    <text evidence="2">The sequence shown here is derived from an EMBL/GenBank/DDBJ whole genome shotgun (WGS) entry which is preliminary data.</text>
</comment>
<dbReference type="SUPFAM" id="SSF52309">
    <property type="entry name" value="N-(deoxy)ribosyltransferase-like"/>
    <property type="match status" value="1"/>
</dbReference>
<reference evidence="2 3" key="1">
    <citation type="submission" date="2022-02" db="EMBL/GenBank/DDBJ databases">
        <title>Draft genome sequence of Mezorhizobium retamae strain IRAMC:0171 isolated from Retama raetam nodules.</title>
        <authorList>
            <person name="Bengaied R."/>
            <person name="Sbissi I."/>
            <person name="Huber K."/>
            <person name="Ghodbane F."/>
            <person name="Nouioui I."/>
            <person name="Tarhouni M."/>
            <person name="Gtari M."/>
        </authorList>
    </citation>
    <scope>NUCLEOTIDE SEQUENCE [LARGE SCALE GENOMIC DNA]</scope>
    <source>
        <strain evidence="2 3">IRAMC:0171</strain>
    </source>
</reference>
<accession>A0ABS9QR59</accession>
<protein>
    <submittedName>
        <fullName evidence="2">PfkB family carbohydrate kinase</fullName>
    </submittedName>
</protein>
<dbReference type="InterPro" id="IPR029056">
    <property type="entry name" value="Ribokinase-like"/>
</dbReference>
<dbReference type="RefSeq" id="WP_239370691.1">
    <property type="nucleotide sequence ID" value="NZ_JAKREW010000077.1"/>
</dbReference>
<keyword evidence="2" id="KW-0808">Transferase</keyword>
<organism evidence="2 3">
    <name type="scientific">Mesorhizobium retamae</name>
    <dbReference type="NCBI Taxonomy" id="2912854"/>
    <lineage>
        <taxon>Bacteria</taxon>
        <taxon>Pseudomonadati</taxon>
        <taxon>Pseudomonadota</taxon>
        <taxon>Alphaproteobacteria</taxon>
        <taxon>Hyphomicrobiales</taxon>
        <taxon>Phyllobacteriaceae</taxon>
        <taxon>Mesorhizobium</taxon>
    </lineage>
</organism>
<dbReference type="EMBL" id="JAKREW010000077">
    <property type="protein sequence ID" value="MCG7509196.1"/>
    <property type="molecule type" value="Genomic_DNA"/>
</dbReference>
<name>A0ABS9QR59_9HYPH</name>